<keyword evidence="2" id="KW-1185">Reference proteome</keyword>
<accession>A0A2H3AVK5</accession>
<name>A0A2H3AVK5_9AGAR</name>
<evidence type="ECO:0000313" key="1">
    <source>
        <dbReference type="EMBL" id="PBK62779.1"/>
    </source>
</evidence>
<sequence>MQFSIFQLLRGISASARYVSSHFLSTHQCSWFLSQWMFVQPVDARTRVLSFNISNIRRSIANSRASFESESTRIQGRPFVVALLSVNVASKTSGPVKVDNLLTLVTITDEYGRISRDIDTGWGHQAIVEQKVNWISSREAYMYESRMVVTTKVMEDPYQKAISWTPHHPVICLVLVQPHFPNASLSFGHQQCDDEQPDAGINRQAPGSYCLLWT</sequence>
<dbReference type="Proteomes" id="UP000218334">
    <property type="component" value="Unassembled WGS sequence"/>
</dbReference>
<organism evidence="1 2">
    <name type="scientific">Armillaria solidipes</name>
    <dbReference type="NCBI Taxonomy" id="1076256"/>
    <lineage>
        <taxon>Eukaryota</taxon>
        <taxon>Fungi</taxon>
        <taxon>Dikarya</taxon>
        <taxon>Basidiomycota</taxon>
        <taxon>Agaricomycotina</taxon>
        <taxon>Agaricomycetes</taxon>
        <taxon>Agaricomycetidae</taxon>
        <taxon>Agaricales</taxon>
        <taxon>Marasmiineae</taxon>
        <taxon>Physalacriaceae</taxon>
        <taxon>Armillaria</taxon>
    </lineage>
</organism>
<protein>
    <submittedName>
        <fullName evidence="1">Uncharacterized protein</fullName>
    </submittedName>
</protein>
<evidence type="ECO:0000313" key="2">
    <source>
        <dbReference type="Proteomes" id="UP000218334"/>
    </source>
</evidence>
<reference evidence="2" key="1">
    <citation type="journal article" date="2017" name="Nat. Ecol. Evol.">
        <title>Genome expansion and lineage-specific genetic innovations in the forest pathogenic fungi Armillaria.</title>
        <authorList>
            <person name="Sipos G."/>
            <person name="Prasanna A.N."/>
            <person name="Walter M.C."/>
            <person name="O'Connor E."/>
            <person name="Balint B."/>
            <person name="Krizsan K."/>
            <person name="Kiss B."/>
            <person name="Hess J."/>
            <person name="Varga T."/>
            <person name="Slot J."/>
            <person name="Riley R."/>
            <person name="Boka B."/>
            <person name="Rigling D."/>
            <person name="Barry K."/>
            <person name="Lee J."/>
            <person name="Mihaltcheva S."/>
            <person name="LaButti K."/>
            <person name="Lipzen A."/>
            <person name="Waldron R."/>
            <person name="Moloney N.M."/>
            <person name="Sperisen C."/>
            <person name="Kredics L."/>
            <person name="Vagvoelgyi C."/>
            <person name="Patrignani A."/>
            <person name="Fitzpatrick D."/>
            <person name="Nagy I."/>
            <person name="Doyle S."/>
            <person name="Anderson J.B."/>
            <person name="Grigoriev I.V."/>
            <person name="Gueldener U."/>
            <person name="Muensterkoetter M."/>
            <person name="Nagy L.G."/>
        </authorList>
    </citation>
    <scope>NUCLEOTIDE SEQUENCE [LARGE SCALE GENOMIC DNA]</scope>
    <source>
        <strain evidence="2">28-4</strain>
    </source>
</reference>
<proteinExistence type="predicted"/>
<dbReference type="AlphaFoldDB" id="A0A2H3AVK5"/>
<gene>
    <name evidence="1" type="ORF">ARMSODRAFT_980422</name>
</gene>
<dbReference type="EMBL" id="KZ293463">
    <property type="protein sequence ID" value="PBK62779.1"/>
    <property type="molecule type" value="Genomic_DNA"/>
</dbReference>